<sequence length="50" mass="6130">MKIFHFVQKIHQSLFVKKDRPNQMDLAIQRVTQKQQIQNQLILFKTDYLE</sequence>
<evidence type="ECO:0000313" key="1">
    <source>
        <dbReference type="EMBL" id="KAF1024823.1"/>
    </source>
</evidence>
<dbReference type="EMBL" id="WNDP01000052">
    <property type="protein sequence ID" value="KAF1024823.1"/>
    <property type="molecule type" value="Genomic_DNA"/>
</dbReference>
<accession>A0A833PFF7</accession>
<reference evidence="2" key="1">
    <citation type="journal article" date="2020" name="MBio">
        <title>Horizontal gene transfer to a defensive symbiont with a reduced genome amongst a multipartite beetle microbiome.</title>
        <authorList>
            <person name="Waterworth S.C."/>
            <person name="Florez L.V."/>
            <person name="Rees E.R."/>
            <person name="Hertweck C."/>
            <person name="Kaltenpoth M."/>
            <person name="Kwan J.C."/>
        </authorList>
    </citation>
    <scope>NUCLEOTIDE SEQUENCE [LARGE SCALE GENOMIC DNA]</scope>
</reference>
<organism evidence="1 2">
    <name type="scientific">Acinetobacter bereziniae</name>
    <name type="common">Acinetobacter genomosp. 10</name>
    <dbReference type="NCBI Taxonomy" id="106648"/>
    <lineage>
        <taxon>Bacteria</taxon>
        <taxon>Pseudomonadati</taxon>
        <taxon>Pseudomonadota</taxon>
        <taxon>Gammaproteobacteria</taxon>
        <taxon>Moraxellales</taxon>
        <taxon>Moraxellaceae</taxon>
        <taxon>Acinetobacter</taxon>
    </lineage>
</organism>
<dbReference type="AlphaFoldDB" id="A0A833PFF7"/>
<gene>
    <name evidence="1" type="ORF">GAK29_02319</name>
</gene>
<dbReference type="Proteomes" id="UP000490535">
    <property type="component" value="Unassembled WGS sequence"/>
</dbReference>
<name>A0A833PFF7_ACIBZ</name>
<comment type="caution">
    <text evidence="1">The sequence shown here is derived from an EMBL/GenBank/DDBJ whole genome shotgun (WGS) entry which is preliminary data.</text>
</comment>
<evidence type="ECO:0000313" key="2">
    <source>
        <dbReference type="Proteomes" id="UP000490535"/>
    </source>
</evidence>
<proteinExistence type="predicted"/>
<protein>
    <submittedName>
        <fullName evidence="1">Uncharacterized protein</fullName>
    </submittedName>
</protein>